<accession>A0A815XJD1</accession>
<dbReference type="Proteomes" id="UP000663832">
    <property type="component" value="Unassembled WGS sequence"/>
</dbReference>
<reference evidence="2" key="1">
    <citation type="submission" date="2021-02" db="EMBL/GenBank/DDBJ databases">
        <authorList>
            <person name="Nowell W R."/>
        </authorList>
    </citation>
    <scope>NUCLEOTIDE SEQUENCE</scope>
</reference>
<keyword evidence="1" id="KW-0472">Membrane</keyword>
<organism evidence="2 5">
    <name type="scientific">Adineta steineri</name>
    <dbReference type="NCBI Taxonomy" id="433720"/>
    <lineage>
        <taxon>Eukaryota</taxon>
        <taxon>Metazoa</taxon>
        <taxon>Spiralia</taxon>
        <taxon>Gnathifera</taxon>
        <taxon>Rotifera</taxon>
        <taxon>Eurotatoria</taxon>
        <taxon>Bdelloidea</taxon>
        <taxon>Adinetida</taxon>
        <taxon>Adinetidae</taxon>
        <taxon>Adineta</taxon>
    </lineage>
</organism>
<comment type="caution">
    <text evidence="2">The sequence shown here is derived from an EMBL/GenBank/DDBJ whole genome shotgun (WGS) entry which is preliminary data.</text>
</comment>
<keyword evidence="4" id="KW-1185">Reference proteome</keyword>
<evidence type="ECO:0000313" key="3">
    <source>
        <dbReference type="EMBL" id="CAF1663864.1"/>
    </source>
</evidence>
<feature type="non-terminal residue" evidence="2">
    <location>
        <position position="59"/>
    </location>
</feature>
<evidence type="ECO:0000313" key="2">
    <source>
        <dbReference type="EMBL" id="CAF1558321.1"/>
    </source>
</evidence>
<dbReference type="AlphaFoldDB" id="A0A815XJD1"/>
<name>A0A815XJD1_9BILA</name>
<evidence type="ECO:0000256" key="1">
    <source>
        <dbReference type="SAM" id="Phobius"/>
    </source>
</evidence>
<dbReference type="EMBL" id="CAJNOM010005446">
    <property type="protein sequence ID" value="CAF1663864.1"/>
    <property type="molecule type" value="Genomic_DNA"/>
</dbReference>
<dbReference type="Proteomes" id="UP000663877">
    <property type="component" value="Unassembled WGS sequence"/>
</dbReference>
<dbReference type="OrthoDB" id="10014894at2759"/>
<proteinExistence type="predicted"/>
<sequence>MNSNSVVLIQIFGDLIYLIDAYLYLECWQRDKIEFDVNTEQQSLNNFYLEKLHYDTDTK</sequence>
<keyword evidence="1" id="KW-0812">Transmembrane</keyword>
<evidence type="ECO:0000313" key="4">
    <source>
        <dbReference type="Proteomes" id="UP000663832"/>
    </source>
</evidence>
<gene>
    <name evidence="2" type="ORF">BJG266_LOCUS46756</name>
    <name evidence="3" type="ORF">QVE165_LOCUS63792</name>
</gene>
<keyword evidence="1" id="KW-1133">Transmembrane helix</keyword>
<feature type="transmembrane region" description="Helical" evidence="1">
    <location>
        <begin position="6"/>
        <end position="25"/>
    </location>
</feature>
<dbReference type="EMBL" id="CAJNOI010005043">
    <property type="protein sequence ID" value="CAF1558321.1"/>
    <property type="molecule type" value="Genomic_DNA"/>
</dbReference>
<protein>
    <submittedName>
        <fullName evidence="2">Uncharacterized protein</fullName>
    </submittedName>
</protein>
<evidence type="ECO:0000313" key="5">
    <source>
        <dbReference type="Proteomes" id="UP000663877"/>
    </source>
</evidence>